<dbReference type="SUPFAM" id="SSF57756">
    <property type="entry name" value="Retrovirus zinc finger-like domains"/>
    <property type="match status" value="1"/>
</dbReference>
<accession>A0AAV4G1A5</accession>
<comment type="caution">
    <text evidence="3">The sequence shown here is derived from an EMBL/GenBank/DDBJ whole genome shotgun (WGS) entry which is preliminary data.</text>
</comment>
<dbReference type="Pfam" id="PF00098">
    <property type="entry name" value="zf-CCHC"/>
    <property type="match status" value="1"/>
</dbReference>
<dbReference type="EMBL" id="BMAT01008116">
    <property type="protein sequence ID" value="GFR78320.1"/>
    <property type="molecule type" value="Genomic_DNA"/>
</dbReference>
<evidence type="ECO:0000313" key="3">
    <source>
        <dbReference type="EMBL" id="GFR78320.1"/>
    </source>
</evidence>
<keyword evidence="1" id="KW-0862">Zinc</keyword>
<evidence type="ECO:0000256" key="1">
    <source>
        <dbReference type="PROSITE-ProRule" id="PRU00047"/>
    </source>
</evidence>
<proteinExistence type="predicted"/>
<dbReference type="PROSITE" id="PS50158">
    <property type="entry name" value="ZF_CCHC"/>
    <property type="match status" value="1"/>
</dbReference>
<name>A0AAV4G1A5_9GAST</name>
<dbReference type="InterPro" id="IPR001878">
    <property type="entry name" value="Znf_CCHC"/>
</dbReference>
<feature type="domain" description="CCHC-type" evidence="2">
    <location>
        <begin position="181"/>
        <end position="195"/>
    </location>
</feature>
<keyword evidence="1" id="KW-0479">Metal-binding</keyword>
<protein>
    <submittedName>
        <fullName evidence="3">Gag-like protein</fullName>
    </submittedName>
</protein>
<dbReference type="AlphaFoldDB" id="A0AAV4G1A5"/>
<dbReference type="GO" id="GO:0008270">
    <property type="term" value="F:zinc ion binding"/>
    <property type="evidence" value="ECO:0007669"/>
    <property type="project" value="UniProtKB-KW"/>
</dbReference>
<gene>
    <name evidence="3" type="ORF">ElyMa_003992000</name>
</gene>
<keyword evidence="1" id="KW-0863">Zinc-finger</keyword>
<dbReference type="InterPro" id="IPR036875">
    <property type="entry name" value="Znf_CCHC_sf"/>
</dbReference>
<dbReference type="GO" id="GO:0003676">
    <property type="term" value="F:nucleic acid binding"/>
    <property type="evidence" value="ECO:0007669"/>
    <property type="project" value="InterPro"/>
</dbReference>
<dbReference type="Proteomes" id="UP000762676">
    <property type="component" value="Unassembled WGS sequence"/>
</dbReference>
<sequence>MSSVPPVFLLVRNLPEESHNSSNFELCVAAAKEIGRENVFGCQRIGQLWRIYPKNAQARLNLLAQGLAIQGKHLAVESQNPYIVRGSDGKEIPSTRLTISDIPLSVANAAIESALIKKGINFRSKIKMEEIRDKEGRLTEWLSGRRFAYIDLPKTSIERFIQIGPFRGKLYYREMEGANACFNCNGTGHKAAECP</sequence>
<organism evidence="3 4">
    <name type="scientific">Elysia marginata</name>
    <dbReference type="NCBI Taxonomy" id="1093978"/>
    <lineage>
        <taxon>Eukaryota</taxon>
        <taxon>Metazoa</taxon>
        <taxon>Spiralia</taxon>
        <taxon>Lophotrochozoa</taxon>
        <taxon>Mollusca</taxon>
        <taxon>Gastropoda</taxon>
        <taxon>Heterobranchia</taxon>
        <taxon>Euthyneura</taxon>
        <taxon>Panpulmonata</taxon>
        <taxon>Sacoglossa</taxon>
        <taxon>Placobranchoidea</taxon>
        <taxon>Plakobranchidae</taxon>
        <taxon>Elysia</taxon>
    </lineage>
</organism>
<evidence type="ECO:0000313" key="4">
    <source>
        <dbReference type="Proteomes" id="UP000762676"/>
    </source>
</evidence>
<keyword evidence="4" id="KW-1185">Reference proteome</keyword>
<evidence type="ECO:0000259" key="2">
    <source>
        <dbReference type="PROSITE" id="PS50158"/>
    </source>
</evidence>
<reference evidence="3 4" key="1">
    <citation type="journal article" date="2021" name="Elife">
        <title>Chloroplast acquisition without the gene transfer in kleptoplastic sea slugs, Plakobranchus ocellatus.</title>
        <authorList>
            <person name="Maeda T."/>
            <person name="Takahashi S."/>
            <person name="Yoshida T."/>
            <person name="Shimamura S."/>
            <person name="Takaki Y."/>
            <person name="Nagai Y."/>
            <person name="Toyoda A."/>
            <person name="Suzuki Y."/>
            <person name="Arimoto A."/>
            <person name="Ishii H."/>
            <person name="Satoh N."/>
            <person name="Nishiyama T."/>
            <person name="Hasebe M."/>
            <person name="Maruyama T."/>
            <person name="Minagawa J."/>
            <person name="Obokata J."/>
            <person name="Shigenobu S."/>
        </authorList>
    </citation>
    <scope>NUCLEOTIDE SEQUENCE [LARGE SCALE GENOMIC DNA]</scope>
</reference>